<keyword evidence="6" id="KW-0449">Lipoprotein</keyword>
<proteinExistence type="inferred from homology"/>
<protein>
    <submittedName>
        <fullName evidence="8">MetQ/NlpA family ABC transporter substrate-binding protein</fullName>
    </submittedName>
</protein>
<dbReference type="PROSITE" id="PS51257">
    <property type="entry name" value="PROKAR_LIPOPROTEIN"/>
    <property type="match status" value="1"/>
</dbReference>
<evidence type="ECO:0000256" key="1">
    <source>
        <dbReference type="ARBA" id="ARBA00004635"/>
    </source>
</evidence>
<evidence type="ECO:0000256" key="5">
    <source>
        <dbReference type="ARBA" id="ARBA00023139"/>
    </source>
</evidence>
<dbReference type="PANTHER" id="PTHR30429:SF3">
    <property type="entry name" value="LIPOPROTEIN"/>
    <property type="match status" value="1"/>
</dbReference>
<dbReference type="Gene3D" id="3.40.190.10">
    <property type="entry name" value="Periplasmic binding protein-like II"/>
    <property type="match status" value="2"/>
</dbReference>
<organism evidence="8 9">
    <name type="scientific">Rothia endophytica</name>
    <dbReference type="NCBI Taxonomy" id="1324766"/>
    <lineage>
        <taxon>Bacteria</taxon>
        <taxon>Bacillati</taxon>
        <taxon>Actinomycetota</taxon>
        <taxon>Actinomycetes</taxon>
        <taxon>Micrococcales</taxon>
        <taxon>Micrococcaceae</taxon>
        <taxon>Rothia</taxon>
    </lineage>
</organism>
<evidence type="ECO:0000256" key="7">
    <source>
        <dbReference type="SAM" id="SignalP"/>
    </source>
</evidence>
<comment type="similarity">
    <text evidence="2">Belongs to the NlpA lipoprotein family.</text>
</comment>
<evidence type="ECO:0000256" key="2">
    <source>
        <dbReference type="ARBA" id="ARBA00008973"/>
    </source>
</evidence>
<dbReference type="Pfam" id="PF03180">
    <property type="entry name" value="Lipoprotein_9"/>
    <property type="match status" value="1"/>
</dbReference>
<feature type="signal peptide" evidence="7">
    <location>
        <begin position="1"/>
        <end position="18"/>
    </location>
</feature>
<gene>
    <name evidence="8" type="ORF">GCM10023352_02670</name>
</gene>
<evidence type="ECO:0000313" key="9">
    <source>
        <dbReference type="Proteomes" id="UP001500187"/>
    </source>
</evidence>
<sequence>MKKFVASLALVPLAFGLAACGSSDSASSSDETVRIGVVGSSDSNKKLVEVAAEEGINVELVEFSDYSQPNPALNAGDIDMNWFQHIAYLSDYNVKNDDNLQIVGPTVIYPMAMFSTTHSSISDLPDGAEVAIPNDTVNEARALKLLEANGLVSFTSEVDTPTIDDVDSAASKVKVTPVDATQTVISMESVDASVINNDFLMDAGLDPKNALAQDDPANESARPYVNLFVAQADDADNETYKKIVEIFHTDAVLQAVQEETQGTAVEVDIDLEELRSTLATLEDKLRG</sequence>
<dbReference type="Proteomes" id="UP001500187">
    <property type="component" value="Unassembled WGS sequence"/>
</dbReference>
<dbReference type="RefSeq" id="WP_345443777.1">
    <property type="nucleotide sequence ID" value="NZ_BAABKP010000001.1"/>
</dbReference>
<dbReference type="PANTHER" id="PTHR30429">
    <property type="entry name" value="D-METHIONINE-BINDING LIPOPROTEIN METQ"/>
    <property type="match status" value="1"/>
</dbReference>
<keyword evidence="4" id="KW-0472">Membrane</keyword>
<dbReference type="InterPro" id="IPR004872">
    <property type="entry name" value="Lipoprotein_NlpA"/>
</dbReference>
<keyword evidence="9" id="KW-1185">Reference proteome</keyword>
<accession>A0ABP9B367</accession>
<comment type="subcellular location">
    <subcellularLocation>
        <location evidence="1">Membrane</location>
        <topology evidence="1">Lipid-anchor</topology>
    </subcellularLocation>
</comment>
<keyword evidence="3 7" id="KW-0732">Signal</keyword>
<evidence type="ECO:0000256" key="3">
    <source>
        <dbReference type="ARBA" id="ARBA00022729"/>
    </source>
</evidence>
<dbReference type="SUPFAM" id="SSF53850">
    <property type="entry name" value="Periplasmic binding protein-like II"/>
    <property type="match status" value="1"/>
</dbReference>
<reference evidence="9" key="1">
    <citation type="journal article" date="2019" name="Int. J. Syst. Evol. Microbiol.">
        <title>The Global Catalogue of Microorganisms (GCM) 10K type strain sequencing project: providing services to taxonomists for standard genome sequencing and annotation.</title>
        <authorList>
            <consortium name="The Broad Institute Genomics Platform"/>
            <consortium name="The Broad Institute Genome Sequencing Center for Infectious Disease"/>
            <person name="Wu L."/>
            <person name="Ma J."/>
        </authorList>
    </citation>
    <scope>NUCLEOTIDE SEQUENCE [LARGE SCALE GENOMIC DNA]</scope>
    <source>
        <strain evidence="9">JCM 18541</strain>
    </source>
</reference>
<feature type="chain" id="PRO_5046811002" evidence="7">
    <location>
        <begin position="19"/>
        <end position="287"/>
    </location>
</feature>
<keyword evidence="5" id="KW-0564">Palmitate</keyword>
<dbReference type="EMBL" id="BAABKP010000001">
    <property type="protein sequence ID" value="GAA4788372.1"/>
    <property type="molecule type" value="Genomic_DNA"/>
</dbReference>
<evidence type="ECO:0000313" key="8">
    <source>
        <dbReference type="EMBL" id="GAA4788372.1"/>
    </source>
</evidence>
<evidence type="ECO:0000256" key="4">
    <source>
        <dbReference type="ARBA" id="ARBA00023136"/>
    </source>
</evidence>
<comment type="caution">
    <text evidence="8">The sequence shown here is derived from an EMBL/GenBank/DDBJ whole genome shotgun (WGS) entry which is preliminary data.</text>
</comment>
<evidence type="ECO:0000256" key="6">
    <source>
        <dbReference type="ARBA" id="ARBA00023288"/>
    </source>
</evidence>
<name>A0ABP9B367_9MICC</name>